<dbReference type="NCBIfam" id="TIGR01297">
    <property type="entry name" value="CDF"/>
    <property type="match status" value="1"/>
</dbReference>
<sequence length="316" mass="34855">MADIYQSLNQEKEKTALLSIISNTFLVILKLIVGLALGSISMISEAIHSGMDLLASVVAYISVRKSAEAPDDEHSYGHGKYESISGLFEAILIFVAAALIIYEATQKIIEPTSEPLNSTLMMAGIAVMGISALSNAFVSSRLMKIAKKTESIALESDAWHLRTDVYTSVGVMVGLVLIQLTGIKILDSIVAICVALVIIRAAYELTMKSYKDLTDYRLTDDEVQRITGIICDHESDYVSYHGLRTRRAGPEIFIEFHLVVDKLVSVEQSHDLTDHLEEDIKLEFPRACITIHVEPNTGENAQNKSFCDNMPQSRSD</sequence>
<dbReference type="GO" id="GO:0015086">
    <property type="term" value="F:cadmium ion transmembrane transporter activity"/>
    <property type="evidence" value="ECO:0007669"/>
    <property type="project" value="TreeGrafter"/>
</dbReference>
<gene>
    <name evidence="9" type="ORF">DK846_10280</name>
</gene>
<dbReference type="InterPro" id="IPR002524">
    <property type="entry name" value="Cation_efflux"/>
</dbReference>
<accession>A0A2V2N4X2</accession>
<dbReference type="InterPro" id="IPR027470">
    <property type="entry name" value="Cation_efflux_CTD"/>
</dbReference>
<organism evidence="9 10">
    <name type="scientific">Methanospirillum lacunae</name>
    <dbReference type="NCBI Taxonomy" id="668570"/>
    <lineage>
        <taxon>Archaea</taxon>
        <taxon>Methanobacteriati</taxon>
        <taxon>Methanobacteriota</taxon>
        <taxon>Stenosarchaea group</taxon>
        <taxon>Methanomicrobia</taxon>
        <taxon>Methanomicrobiales</taxon>
        <taxon>Methanospirillaceae</taxon>
        <taxon>Methanospirillum</taxon>
    </lineage>
</organism>
<keyword evidence="10" id="KW-1185">Reference proteome</keyword>
<dbReference type="GO" id="GO:0006882">
    <property type="term" value="P:intracellular zinc ion homeostasis"/>
    <property type="evidence" value="ECO:0007669"/>
    <property type="project" value="TreeGrafter"/>
</dbReference>
<dbReference type="Proteomes" id="UP000245657">
    <property type="component" value="Unassembled WGS sequence"/>
</dbReference>
<dbReference type="InterPro" id="IPR058533">
    <property type="entry name" value="Cation_efflux_TM"/>
</dbReference>
<dbReference type="InterPro" id="IPR036837">
    <property type="entry name" value="Cation_efflux_CTD_sf"/>
</dbReference>
<evidence type="ECO:0000313" key="10">
    <source>
        <dbReference type="Proteomes" id="UP000245657"/>
    </source>
</evidence>
<keyword evidence="5 6" id="KW-0472">Membrane</keyword>
<dbReference type="PANTHER" id="PTHR43840:SF15">
    <property type="entry name" value="MITOCHONDRIAL METAL TRANSPORTER 1-RELATED"/>
    <property type="match status" value="1"/>
</dbReference>
<reference evidence="9 10" key="1">
    <citation type="submission" date="2018-05" db="EMBL/GenBank/DDBJ databases">
        <title>Draft genome of Methanospirillum lacunae Ki8-1.</title>
        <authorList>
            <person name="Dueholm M.S."/>
            <person name="Nielsen P.H."/>
            <person name="Bakmann L.F."/>
            <person name="Otzen D.E."/>
        </authorList>
    </citation>
    <scope>NUCLEOTIDE SEQUENCE [LARGE SCALE GENOMIC DNA]</scope>
    <source>
        <strain evidence="9 10">Ki8-1</strain>
    </source>
</reference>
<evidence type="ECO:0000256" key="6">
    <source>
        <dbReference type="SAM" id="Phobius"/>
    </source>
</evidence>
<dbReference type="AlphaFoldDB" id="A0A2V2N4X2"/>
<name>A0A2V2N4X2_9EURY</name>
<dbReference type="Gene3D" id="3.30.70.1350">
    <property type="entry name" value="Cation efflux protein, cytoplasmic domain"/>
    <property type="match status" value="1"/>
</dbReference>
<evidence type="ECO:0000259" key="7">
    <source>
        <dbReference type="Pfam" id="PF01545"/>
    </source>
</evidence>
<evidence type="ECO:0000313" key="9">
    <source>
        <dbReference type="EMBL" id="PWR71247.1"/>
    </source>
</evidence>
<dbReference type="SUPFAM" id="SSF160240">
    <property type="entry name" value="Cation efflux protein cytoplasmic domain-like"/>
    <property type="match status" value="1"/>
</dbReference>
<dbReference type="Pfam" id="PF16916">
    <property type="entry name" value="ZT_dimer"/>
    <property type="match status" value="1"/>
</dbReference>
<feature type="transmembrane region" description="Helical" evidence="6">
    <location>
        <begin position="16"/>
        <end position="40"/>
    </location>
</feature>
<dbReference type="EMBL" id="QGMY01000008">
    <property type="protein sequence ID" value="PWR71247.1"/>
    <property type="molecule type" value="Genomic_DNA"/>
</dbReference>
<dbReference type="GO" id="GO:0015341">
    <property type="term" value="F:zinc efflux antiporter activity"/>
    <property type="evidence" value="ECO:0007669"/>
    <property type="project" value="TreeGrafter"/>
</dbReference>
<feature type="transmembrane region" description="Helical" evidence="6">
    <location>
        <begin position="185"/>
        <end position="203"/>
    </location>
</feature>
<keyword evidence="4 6" id="KW-1133">Transmembrane helix</keyword>
<feature type="domain" description="Cation efflux protein transmembrane" evidence="7">
    <location>
        <begin position="17"/>
        <end position="213"/>
    </location>
</feature>
<evidence type="ECO:0000256" key="1">
    <source>
        <dbReference type="ARBA" id="ARBA00004141"/>
    </source>
</evidence>
<dbReference type="PANTHER" id="PTHR43840">
    <property type="entry name" value="MITOCHONDRIAL METAL TRANSPORTER 1-RELATED"/>
    <property type="match status" value="1"/>
</dbReference>
<evidence type="ECO:0000256" key="3">
    <source>
        <dbReference type="ARBA" id="ARBA00022692"/>
    </source>
</evidence>
<dbReference type="Gene3D" id="1.20.1510.10">
    <property type="entry name" value="Cation efflux protein transmembrane domain"/>
    <property type="match status" value="1"/>
</dbReference>
<dbReference type="GO" id="GO:0005886">
    <property type="term" value="C:plasma membrane"/>
    <property type="evidence" value="ECO:0007669"/>
    <property type="project" value="TreeGrafter"/>
</dbReference>
<dbReference type="GO" id="GO:0015093">
    <property type="term" value="F:ferrous iron transmembrane transporter activity"/>
    <property type="evidence" value="ECO:0007669"/>
    <property type="project" value="TreeGrafter"/>
</dbReference>
<evidence type="ECO:0000256" key="4">
    <source>
        <dbReference type="ARBA" id="ARBA00022989"/>
    </source>
</evidence>
<keyword evidence="3 6" id="KW-0812">Transmembrane</keyword>
<dbReference type="Pfam" id="PF01545">
    <property type="entry name" value="Cation_efflux"/>
    <property type="match status" value="1"/>
</dbReference>
<feature type="transmembrane region" description="Helical" evidence="6">
    <location>
        <begin position="84"/>
        <end position="104"/>
    </location>
</feature>
<dbReference type="OrthoDB" id="8907at2157"/>
<dbReference type="InterPro" id="IPR050291">
    <property type="entry name" value="CDF_Transporter"/>
</dbReference>
<dbReference type="SUPFAM" id="SSF161111">
    <property type="entry name" value="Cation efflux protein transmembrane domain-like"/>
    <property type="match status" value="1"/>
</dbReference>
<comment type="caution">
    <text evidence="9">The sequence shown here is derived from an EMBL/GenBank/DDBJ whole genome shotgun (WGS) entry which is preliminary data.</text>
</comment>
<comment type="subcellular location">
    <subcellularLocation>
        <location evidence="1">Membrane</location>
        <topology evidence="1">Multi-pass membrane protein</topology>
    </subcellularLocation>
</comment>
<keyword evidence="2" id="KW-0813">Transport</keyword>
<protein>
    <submittedName>
        <fullName evidence="9">Cation transporter</fullName>
    </submittedName>
</protein>
<proteinExistence type="predicted"/>
<evidence type="ECO:0000259" key="8">
    <source>
        <dbReference type="Pfam" id="PF16916"/>
    </source>
</evidence>
<dbReference type="RefSeq" id="WP_109968865.1">
    <property type="nucleotide sequence ID" value="NZ_CP176093.1"/>
</dbReference>
<evidence type="ECO:0000256" key="2">
    <source>
        <dbReference type="ARBA" id="ARBA00022448"/>
    </source>
</evidence>
<feature type="domain" description="Cation efflux protein cytoplasmic" evidence="8">
    <location>
        <begin position="219"/>
        <end position="295"/>
    </location>
</feature>
<feature type="transmembrane region" description="Helical" evidence="6">
    <location>
        <begin position="116"/>
        <end position="138"/>
    </location>
</feature>
<evidence type="ECO:0000256" key="5">
    <source>
        <dbReference type="ARBA" id="ARBA00023136"/>
    </source>
</evidence>
<dbReference type="InterPro" id="IPR027469">
    <property type="entry name" value="Cation_efflux_TMD_sf"/>
</dbReference>
<dbReference type="GeneID" id="97547133"/>